<evidence type="ECO:0000256" key="6">
    <source>
        <dbReference type="ARBA" id="ARBA00022792"/>
    </source>
</evidence>
<evidence type="ECO:0000256" key="4">
    <source>
        <dbReference type="ARBA" id="ARBA00022692"/>
    </source>
</evidence>
<keyword evidence="3 12" id="KW-0813">Transport</keyword>
<dbReference type="EMBL" id="LN871598">
    <property type="protein sequence ID" value="SJK86343.1"/>
    <property type="molecule type" value="Genomic_DNA"/>
</dbReference>
<feature type="repeat" description="Solcar" evidence="11">
    <location>
        <begin position="228"/>
        <end position="309"/>
    </location>
</feature>
<dbReference type="VEuPathDB" id="PiroplasmaDB:BMR1_03g01445"/>
<gene>
    <name evidence="13" type="ORF">BMR1_03g01445</name>
</gene>
<evidence type="ECO:0000256" key="11">
    <source>
        <dbReference type="PROSITE-ProRule" id="PRU00282"/>
    </source>
</evidence>
<keyword evidence="4 11" id="KW-0812">Transmembrane</keyword>
<dbReference type="KEGG" id="bmic:BMR1_03g01445"/>
<dbReference type="FunFam" id="1.50.40.10:FF:000005">
    <property type="entry name" value="Mitochondrial phosphate carrier protein 2"/>
    <property type="match status" value="1"/>
</dbReference>
<keyword evidence="10 11" id="KW-0472">Membrane</keyword>
<evidence type="ECO:0000256" key="3">
    <source>
        <dbReference type="ARBA" id="ARBA00022448"/>
    </source>
</evidence>
<keyword evidence="9" id="KW-0496">Mitochondrion</keyword>
<dbReference type="AlphaFoldDB" id="A0A1R4ABE3"/>
<keyword evidence="14" id="KW-1185">Reference proteome</keyword>
<reference evidence="13 14" key="3">
    <citation type="journal article" date="2016" name="Sci. Rep.">
        <title>Genome-wide diversity and gene expression profiling of Babesia microti isolates identify polymorphic genes that mediate host-pathogen interactions.</title>
        <authorList>
            <person name="Silva J.C."/>
            <person name="Cornillot E."/>
            <person name="McCracken C."/>
            <person name="Usmani-Brown S."/>
            <person name="Dwivedi A."/>
            <person name="Ifeonu O.O."/>
            <person name="Crabtree J."/>
            <person name="Gotia H.T."/>
            <person name="Virji A.Z."/>
            <person name="Reynes C."/>
            <person name="Colinge J."/>
            <person name="Kumar V."/>
            <person name="Lawres L."/>
            <person name="Pazzi J.E."/>
            <person name="Pablo J.V."/>
            <person name="Hung C."/>
            <person name="Brancato J."/>
            <person name="Kumari P."/>
            <person name="Orvis J."/>
            <person name="Tretina K."/>
            <person name="Chibucos M."/>
            <person name="Ott S."/>
            <person name="Sadzewicz L."/>
            <person name="Sengamalay N."/>
            <person name="Shetty A.C."/>
            <person name="Su Q."/>
            <person name="Tallon L."/>
            <person name="Fraser C.M."/>
            <person name="Frutos R."/>
            <person name="Molina D.M."/>
            <person name="Krause P.J."/>
            <person name="Ben Mamoun C."/>
        </authorList>
    </citation>
    <scope>NUCLEOTIDE SEQUENCE [LARGE SCALE GENOMIC DNA]</scope>
    <source>
        <strain evidence="13 14">RI</strain>
    </source>
</reference>
<dbReference type="SUPFAM" id="SSF103506">
    <property type="entry name" value="Mitochondrial carrier"/>
    <property type="match status" value="1"/>
</dbReference>
<evidence type="ECO:0000256" key="1">
    <source>
        <dbReference type="ARBA" id="ARBA00004448"/>
    </source>
</evidence>
<evidence type="ECO:0000256" key="8">
    <source>
        <dbReference type="ARBA" id="ARBA00022989"/>
    </source>
</evidence>
<dbReference type="PANTHER" id="PTHR45671:SF10">
    <property type="entry name" value="SOLUTE CARRIER FAMILY 25 MEMBER 3"/>
    <property type="match status" value="1"/>
</dbReference>
<dbReference type="Proteomes" id="UP000002899">
    <property type="component" value="Chromosome III"/>
</dbReference>
<keyword evidence="6" id="KW-0999">Mitochondrion inner membrane</keyword>
<keyword evidence="7" id="KW-0809">Transit peptide</keyword>
<keyword evidence="8" id="KW-1133">Transmembrane helix</keyword>
<dbReference type="Gene3D" id="1.50.40.10">
    <property type="entry name" value="Mitochondrial carrier domain"/>
    <property type="match status" value="1"/>
</dbReference>
<dbReference type="PROSITE" id="PS50920">
    <property type="entry name" value="SOLCAR"/>
    <property type="match status" value="3"/>
</dbReference>
<dbReference type="OrthoDB" id="427452at2759"/>
<dbReference type="GO" id="GO:0005743">
    <property type="term" value="C:mitochondrial inner membrane"/>
    <property type="evidence" value="ECO:0007669"/>
    <property type="project" value="UniProtKB-SubCell"/>
</dbReference>
<accession>A0A1R4ABE3</accession>
<dbReference type="GO" id="GO:0005315">
    <property type="term" value="F:phosphate transmembrane transporter activity"/>
    <property type="evidence" value="ECO:0007669"/>
    <property type="project" value="InterPro"/>
</dbReference>
<evidence type="ECO:0000313" key="14">
    <source>
        <dbReference type="Proteomes" id="UP000002899"/>
    </source>
</evidence>
<evidence type="ECO:0000313" key="13">
    <source>
        <dbReference type="EMBL" id="SJK86343.1"/>
    </source>
</evidence>
<comment type="similarity">
    <text evidence="2 12">Belongs to the mitochondrial carrier (TC 2.A.29) family.</text>
</comment>
<feature type="repeat" description="Solcar" evidence="11">
    <location>
        <begin position="26"/>
        <end position="110"/>
    </location>
</feature>
<dbReference type="RefSeq" id="XP_021338513.1">
    <property type="nucleotide sequence ID" value="XM_021481933.1"/>
</dbReference>
<evidence type="ECO:0000256" key="10">
    <source>
        <dbReference type="ARBA" id="ARBA00023136"/>
    </source>
</evidence>
<proteinExistence type="inferred from homology"/>
<feature type="repeat" description="Solcar" evidence="11">
    <location>
        <begin position="123"/>
        <end position="211"/>
    </location>
</feature>
<sequence>MNYGDWDARISSPITRQPHPMVHDMSYYSKCMLGGIISCGLTHTLVTPLDVAKCKIQVYPKIYCGFIKSISIISKQEGFNGLVRGWRPTLIGYSMQGLGKFGLYEIFKDLYANAIGEENAAKYKGLMWLSASASAELFADVLLCPMEMVKVKMQTAPASENWPSGLISATCRMHKQAAETKFPFGSLTPLWSRQIPYTMAKFFFFEKVVQFFYSNIFTRPKNEYSKQTQLGITFASGYLAGIICAVVSHPADSLVSQLGKKENKGKKLSIIAKEIGAKNLLTKGLGTRVLMIGTLTGFQWWIYDTFKTAMNMGTTGGK</sequence>
<dbReference type="InterPro" id="IPR023395">
    <property type="entry name" value="MCP_dom_sf"/>
</dbReference>
<evidence type="ECO:0000256" key="12">
    <source>
        <dbReference type="RuleBase" id="RU000488"/>
    </source>
</evidence>
<evidence type="ECO:0000256" key="9">
    <source>
        <dbReference type="ARBA" id="ARBA00023128"/>
    </source>
</evidence>
<keyword evidence="5" id="KW-0677">Repeat</keyword>
<comment type="subcellular location">
    <subcellularLocation>
        <location evidence="1">Mitochondrion inner membrane</location>
        <topology evidence="1">Multi-pass membrane protein</topology>
    </subcellularLocation>
</comment>
<dbReference type="PANTHER" id="PTHR45671">
    <property type="entry name" value="SOLUTE CARRIER FAMILY 25 (MITOCHONDRIAL CARRIER PHOSPHATE CARRIER), MEMBER 3, LIKE-RELATED-RELATED"/>
    <property type="match status" value="1"/>
</dbReference>
<reference evidence="13 14" key="2">
    <citation type="journal article" date="2013" name="PLoS ONE">
        <title>Whole genome mapping and re-organization of the nuclear and mitochondrial genomes of Babesia microti isolates.</title>
        <authorList>
            <person name="Cornillot E."/>
            <person name="Dassouli A."/>
            <person name="Garg A."/>
            <person name="Pachikara N."/>
            <person name="Randazzo S."/>
            <person name="Depoix D."/>
            <person name="Carcy B."/>
            <person name="Delbecq S."/>
            <person name="Frutos R."/>
            <person name="Silva J.C."/>
            <person name="Sutton R."/>
            <person name="Krause P.J."/>
            <person name="Mamoun C.B."/>
        </authorList>
    </citation>
    <scope>NUCLEOTIDE SEQUENCE [LARGE SCALE GENOMIC DNA]</scope>
    <source>
        <strain evidence="13 14">RI</strain>
    </source>
</reference>
<evidence type="ECO:0000256" key="7">
    <source>
        <dbReference type="ARBA" id="ARBA00022946"/>
    </source>
</evidence>
<reference evidence="13 14" key="1">
    <citation type="journal article" date="2012" name="Nucleic Acids Res.">
        <title>Sequencing of the smallest Apicomplexan genome from the human pathogen Babesia microti.</title>
        <authorList>
            <person name="Cornillot E."/>
            <person name="Hadj-Kaddour K."/>
            <person name="Dassouli A."/>
            <person name="Noel B."/>
            <person name="Ranwez V."/>
            <person name="Vacherie B."/>
            <person name="Augagneur Y."/>
            <person name="Bres V."/>
            <person name="Duclos A."/>
            <person name="Randazzo S."/>
            <person name="Carcy B."/>
            <person name="Debierre-Grockiego F."/>
            <person name="Delbecq S."/>
            <person name="Moubri-Menage K."/>
            <person name="Shams-Eldin H."/>
            <person name="Usmani-Brown S."/>
            <person name="Bringaud F."/>
            <person name="Wincker P."/>
            <person name="Vivares C.P."/>
            <person name="Schwarz R.T."/>
            <person name="Schetters T.P."/>
            <person name="Krause P.J."/>
            <person name="Gorenflot A."/>
            <person name="Berry V."/>
            <person name="Barbe V."/>
            <person name="Ben Mamoun C."/>
        </authorList>
    </citation>
    <scope>NUCLEOTIDE SEQUENCE [LARGE SCALE GENOMIC DNA]</scope>
    <source>
        <strain evidence="13 14">RI</strain>
    </source>
</reference>
<protein>
    <submittedName>
        <fullName evidence="13">Mitochondrial carrier protein</fullName>
    </submittedName>
</protein>
<evidence type="ECO:0000256" key="5">
    <source>
        <dbReference type="ARBA" id="ARBA00022737"/>
    </source>
</evidence>
<name>A0A1R4ABE3_BABMR</name>
<evidence type="ECO:0000256" key="2">
    <source>
        <dbReference type="ARBA" id="ARBA00006375"/>
    </source>
</evidence>
<organism evidence="13 14">
    <name type="scientific">Babesia microti (strain RI)</name>
    <dbReference type="NCBI Taxonomy" id="1133968"/>
    <lineage>
        <taxon>Eukaryota</taxon>
        <taxon>Sar</taxon>
        <taxon>Alveolata</taxon>
        <taxon>Apicomplexa</taxon>
        <taxon>Aconoidasida</taxon>
        <taxon>Piroplasmida</taxon>
        <taxon>Babesiidae</taxon>
        <taxon>Babesia</taxon>
    </lineage>
</organism>
<dbReference type="GO" id="GO:1990547">
    <property type="term" value="P:mitochondrial phosphate ion transmembrane transport"/>
    <property type="evidence" value="ECO:0007669"/>
    <property type="project" value="InterPro"/>
</dbReference>
<dbReference type="GeneID" id="24424924"/>
<dbReference type="InterPro" id="IPR018108">
    <property type="entry name" value="MCP_transmembrane"/>
</dbReference>
<dbReference type="InterPro" id="IPR044677">
    <property type="entry name" value="SLC25A3/Pic2/Mir1-like"/>
</dbReference>
<dbReference type="Pfam" id="PF00153">
    <property type="entry name" value="Mito_carr"/>
    <property type="match status" value="3"/>
</dbReference>